<evidence type="ECO:0000256" key="2">
    <source>
        <dbReference type="ARBA" id="ARBA00004141"/>
    </source>
</evidence>
<dbReference type="SMART" id="SM00091">
    <property type="entry name" value="PAS"/>
    <property type="match status" value="1"/>
</dbReference>
<evidence type="ECO:0000256" key="7">
    <source>
        <dbReference type="ARBA" id="ARBA00022741"/>
    </source>
</evidence>
<dbReference type="GO" id="GO:0030295">
    <property type="term" value="F:protein kinase activator activity"/>
    <property type="evidence" value="ECO:0007669"/>
    <property type="project" value="TreeGrafter"/>
</dbReference>
<keyword evidence="7" id="KW-0547">Nucleotide-binding</keyword>
<dbReference type="InterPro" id="IPR035965">
    <property type="entry name" value="PAS-like_dom_sf"/>
</dbReference>
<dbReference type="GO" id="GO:0000156">
    <property type="term" value="F:phosphorelay response regulator activity"/>
    <property type="evidence" value="ECO:0007669"/>
    <property type="project" value="TreeGrafter"/>
</dbReference>
<keyword evidence="16" id="KW-1185">Reference proteome</keyword>
<dbReference type="InterPro" id="IPR050351">
    <property type="entry name" value="BphY/WalK/GraS-like"/>
</dbReference>
<dbReference type="InterPro" id="IPR003594">
    <property type="entry name" value="HATPase_dom"/>
</dbReference>
<evidence type="ECO:0000256" key="11">
    <source>
        <dbReference type="ARBA" id="ARBA00023012"/>
    </source>
</evidence>
<dbReference type="Pfam" id="PF00512">
    <property type="entry name" value="HisKA"/>
    <property type="match status" value="1"/>
</dbReference>
<gene>
    <name evidence="15" type="ORF">C7H79_16840</name>
</gene>
<dbReference type="SMART" id="SM00387">
    <property type="entry name" value="HATPase_c"/>
    <property type="match status" value="1"/>
</dbReference>
<evidence type="ECO:0000256" key="10">
    <source>
        <dbReference type="ARBA" id="ARBA00022989"/>
    </source>
</evidence>
<evidence type="ECO:0000256" key="6">
    <source>
        <dbReference type="ARBA" id="ARBA00022692"/>
    </source>
</evidence>
<dbReference type="GO" id="GO:0000155">
    <property type="term" value="F:phosphorelay sensor kinase activity"/>
    <property type="evidence" value="ECO:0007669"/>
    <property type="project" value="InterPro"/>
</dbReference>
<keyword evidence="9" id="KW-0067">ATP-binding</keyword>
<comment type="caution">
    <text evidence="15">The sequence shown here is derived from an EMBL/GenBank/DDBJ whole genome shotgun (WGS) entry which is preliminary data.</text>
</comment>
<dbReference type="InterPro" id="IPR000014">
    <property type="entry name" value="PAS"/>
</dbReference>
<dbReference type="OrthoDB" id="9808408at2"/>
<dbReference type="SUPFAM" id="SSF55874">
    <property type="entry name" value="ATPase domain of HSP90 chaperone/DNA topoisomerase II/histidine kinase"/>
    <property type="match status" value="1"/>
</dbReference>
<name>A0A2P7NQS0_9PROT</name>
<feature type="domain" description="Histidine kinase" evidence="13">
    <location>
        <begin position="160"/>
        <end position="367"/>
    </location>
</feature>
<dbReference type="Gene3D" id="3.30.565.10">
    <property type="entry name" value="Histidine kinase-like ATPase, C-terminal domain"/>
    <property type="match status" value="1"/>
</dbReference>
<dbReference type="PROSITE" id="PS50109">
    <property type="entry name" value="HIS_KIN"/>
    <property type="match status" value="1"/>
</dbReference>
<dbReference type="InterPro" id="IPR036890">
    <property type="entry name" value="HATPase_C_sf"/>
</dbReference>
<dbReference type="InterPro" id="IPR005467">
    <property type="entry name" value="His_kinase_dom"/>
</dbReference>
<proteinExistence type="predicted"/>
<evidence type="ECO:0000259" key="13">
    <source>
        <dbReference type="PROSITE" id="PS50109"/>
    </source>
</evidence>
<dbReference type="GO" id="GO:0016020">
    <property type="term" value="C:membrane"/>
    <property type="evidence" value="ECO:0007669"/>
    <property type="project" value="UniProtKB-SubCell"/>
</dbReference>
<keyword evidence="5" id="KW-0808">Transferase</keyword>
<dbReference type="InterPro" id="IPR004358">
    <property type="entry name" value="Sig_transdc_His_kin-like_C"/>
</dbReference>
<dbReference type="SMART" id="SM00388">
    <property type="entry name" value="HisKA"/>
    <property type="match status" value="1"/>
</dbReference>
<dbReference type="PANTHER" id="PTHR42878:SF7">
    <property type="entry name" value="SENSOR HISTIDINE KINASE GLRK"/>
    <property type="match status" value="1"/>
</dbReference>
<keyword evidence="12" id="KW-0472">Membrane</keyword>
<keyword evidence="11" id="KW-0902">Two-component regulatory system</keyword>
<evidence type="ECO:0000313" key="15">
    <source>
        <dbReference type="EMBL" id="PSJ15836.1"/>
    </source>
</evidence>
<keyword evidence="8 15" id="KW-0418">Kinase</keyword>
<evidence type="ECO:0000256" key="5">
    <source>
        <dbReference type="ARBA" id="ARBA00022679"/>
    </source>
</evidence>
<dbReference type="CDD" id="cd00082">
    <property type="entry name" value="HisKA"/>
    <property type="match status" value="1"/>
</dbReference>
<dbReference type="AlphaFoldDB" id="A0A2P7NQS0"/>
<dbReference type="InterPro" id="IPR003661">
    <property type="entry name" value="HisK_dim/P_dom"/>
</dbReference>
<organism evidence="15 16">
    <name type="scientific">Nitrosomonas supralitoralis</name>
    <dbReference type="NCBI Taxonomy" id="2116706"/>
    <lineage>
        <taxon>Bacteria</taxon>
        <taxon>Pseudomonadati</taxon>
        <taxon>Pseudomonadota</taxon>
        <taxon>Betaproteobacteria</taxon>
        <taxon>Nitrosomonadales</taxon>
        <taxon>Nitrosomonadaceae</taxon>
        <taxon>Nitrosomonas</taxon>
    </lineage>
</organism>
<dbReference type="InterPro" id="IPR036097">
    <property type="entry name" value="HisK_dim/P_sf"/>
</dbReference>
<evidence type="ECO:0000259" key="14">
    <source>
        <dbReference type="PROSITE" id="PS50112"/>
    </source>
</evidence>
<dbReference type="PROSITE" id="PS50112">
    <property type="entry name" value="PAS"/>
    <property type="match status" value="1"/>
</dbReference>
<comment type="subcellular location">
    <subcellularLocation>
        <location evidence="2">Membrane</location>
        <topology evidence="2">Multi-pass membrane protein</topology>
    </subcellularLocation>
</comment>
<dbReference type="EMBL" id="PXXU01000129">
    <property type="protein sequence ID" value="PSJ15836.1"/>
    <property type="molecule type" value="Genomic_DNA"/>
</dbReference>
<dbReference type="Gene3D" id="1.10.287.130">
    <property type="match status" value="1"/>
</dbReference>
<dbReference type="GO" id="GO:0005524">
    <property type="term" value="F:ATP binding"/>
    <property type="evidence" value="ECO:0007669"/>
    <property type="project" value="UniProtKB-KW"/>
</dbReference>
<evidence type="ECO:0000256" key="4">
    <source>
        <dbReference type="ARBA" id="ARBA00022553"/>
    </source>
</evidence>
<dbReference type="RefSeq" id="WP_106708389.1">
    <property type="nucleotide sequence ID" value="NZ_PXXU01000129.1"/>
</dbReference>
<dbReference type="GO" id="GO:0007234">
    <property type="term" value="P:osmosensory signaling via phosphorelay pathway"/>
    <property type="evidence" value="ECO:0007669"/>
    <property type="project" value="TreeGrafter"/>
</dbReference>
<evidence type="ECO:0000256" key="8">
    <source>
        <dbReference type="ARBA" id="ARBA00022777"/>
    </source>
</evidence>
<evidence type="ECO:0000313" key="16">
    <source>
        <dbReference type="Proteomes" id="UP000241912"/>
    </source>
</evidence>
<evidence type="ECO:0000256" key="12">
    <source>
        <dbReference type="ARBA" id="ARBA00023136"/>
    </source>
</evidence>
<dbReference type="PANTHER" id="PTHR42878">
    <property type="entry name" value="TWO-COMPONENT HISTIDINE KINASE"/>
    <property type="match status" value="1"/>
</dbReference>
<dbReference type="EC" id="2.7.13.3" evidence="3"/>
<protein>
    <recommendedName>
        <fullName evidence="3">histidine kinase</fullName>
        <ecNumber evidence="3">2.7.13.3</ecNumber>
    </recommendedName>
</protein>
<comment type="catalytic activity">
    <reaction evidence="1">
        <text>ATP + protein L-histidine = ADP + protein N-phospho-L-histidine.</text>
        <dbReference type="EC" id="2.7.13.3"/>
    </reaction>
</comment>
<dbReference type="CDD" id="cd00130">
    <property type="entry name" value="PAS"/>
    <property type="match status" value="1"/>
</dbReference>
<evidence type="ECO:0000256" key="3">
    <source>
        <dbReference type="ARBA" id="ARBA00012438"/>
    </source>
</evidence>
<dbReference type="SUPFAM" id="SSF55785">
    <property type="entry name" value="PYP-like sensor domain (PAS domain)"/>
    <property type="match status" value="1"/>
</dbReference>
<dbReference type="Gene3D" id="3.30.450.20">
    <property type="entry name" value="PAS domain"/>
    <property type="match status" value="1"/>
</dbReference>
<keyword evidence="10" id="KW-1133">Transmembrane helix</keyword>
<sequence>MKNCEESDFQENFENFFERSLNGIIYADLQGRILRANSRIAEWLGYRSCDLKGHIVPDFLTIGGKIFYETHLSPLLRMQGFFDEVALEIVHKDGQRLPVFVNALECRNQCETYDFVRLTIFKAIDRSRYEHNLREAKKIAEVNLYDERSTSGFREQFIAVLSHDLRNPLGAIKGGAFLLLRMPLGEKGLAIAEMINKSAERMSTLINDVMDFARGRLGDGMSLQRQQVLLEPLLLHVVDELRHGMPDRLIKTEFNIPLPVDCDPIRISQLLSNLVANALTHGSADGVVYVRAFMNQGKFELSVSNAGVPIPPNILNKLFEPFTREETRSSQHGLGLGLYIAAEITRAHDGKLSVQSSSEETRFTLRI</sequence>
<dbReference type="Proteomes" id="UP000241912">
    <property type="component" value="Unassembled WGS sequence"/>
</dbReference>
<dbReference type="NCBIfam" id="TIGR00229">
    <property type="entry name" value="sensory_box"/>
    <property type="match status" value="1"/>
</dbReference>
<reference evidence="15 16" key="1">
    <citation type="submission" date="2018-03" db="EMBL/GenBank/DDBJ databases">
        <title>Draft genome of Nitrosomonas supralitoralis APG5.</title>
        <authorList>
            <person name="Urakawa H."/>
            <person name="Lopez J.V."/>
        </authorList>
    </citation>
    <scope>NUCLEOTIDE SEQUENCE [LARGE SCALE GENOMIC DNA]</scope>
    <source>
        <strain evidence="15 16">APG5</strain>
    </source>
</reference>
<dbReference type="Pfam" id="PF02518">
    <property type="entry name" value="HATPase_c"/>
    <property type="match status" value="1"/>
</dbReference>
<evidence type="ECO:0000256" key="9">
    <source>
        <dbReference type="ARBA" id="ARBA00022840"/>
    </source>
</evidence>
<keyword evidence="6" id="KW-0812">Transmembrane</keyword>
<dbReference type="SUPFAM" id="SSF47384">
    <property type="entry name" value="Homodimeric domain of signal transducing histidine kinase"/>
    <property type="match status" value="1"/>
</dbReference>
<dbReference type="Pfam" id="PF13426">
    <property type="entry name" value="PAS_9"/>
    <property type="match status" value="1"/>
</dbReference>
<feature type="domain" description="PAS" evidence="14">
    <location>
        <begin position="9"/>
        <end position="53"/>
    </location>
</feature>
<accession>A0A2P7NQS0</accession>
<dbReference type="PRINTS" id="PR00344">
    <property type="entry name" value="BCTRLSENSOR"/>
</dbReference>
<evidence type="ECO:0000256" key="1">
    <source>
        <dbReference type="ARBA" id="ARBA00000085"/>
    </source>
</evidence>
<keyword evidence="4" id="KW-0597">Phosphoprotein</keyword>